<evidence type="ECO:0000313" key="3">
    <source>
        <dbReference type="EMBL" id="CAK0835543.1"/>
    </source>
</evidence>
<evidence type="ECO:0000256" key="2">
    <source>
        <dbReference type="SAM" id="Phobius"/>
    </source>
</evidence>
<evidence type="ECO:0008006" key="5">
    <source>
        <dbReference type="Google" id="ProtNLM"/>
    </source>
</evidence>
<feature type="transmembrane region" description="Helical" evidence="2">
    <location>
        <begin position="229"/>
        <end position="249"/>
    </location>
</feature>
<accession>A0ABN9ST71</accession>
<proteinExistence type="predicted"/>
<evidence type="ECO:0000313" key="4">
    <source>
        <dbReference type="Proteomes" id="UP001189429"/>
    </source>
</evidence>
<keyword evidence="2" id="KW-0812">Transmembrane</keyword>
<keyword evidence="4" id="KW-1185">Reference proteome</keyword>
<organism evidence="3 4">
    <name type="scientific">Prorocentrum cordatum</name>
    <dbReference type="NCBI Taxonomy" id="2364126"/>
    <lineage>
        <taxon>Eukaryota</taxon>
        <taxon>Sar</taxon>
        <taxon>Alveolata</taxon>
        <taxon>Dinophyceae</taxon>
        <taxon>Prorocentrales</taxon>
        <taxon>Prorocentraceae</taxon>
        <taxon>Prorocentrum</taxon>
    </lineage>
</organism>
<dbReference type="EMBL" id="CAUYUJ010013113">
    <property type="protein sequence ID" value="CAK0835543.1"/>
    <property type="molecule type" value="Genomic_DNA"/>
</dbReference>
<feature type="region of interest" description="Disordered" evidence="1">
    <location>
        <begin position="1"/>
        <end position="124"/>
    </location>
</feature>
<protein>
    <recommendedName>
        <fullName evidence="5">J domain-containing protein</fullName>
    </recommendedName>
</protein>
<keyword evidence="2" id="KW-0472">Membrane</keyword>
<dbReference type="Proteomes" id="UP001189429">
    <property type="component" value="Unassembled WGS sequence"/>
</dbReference>
<feature type="transmembrane region" description="Helical" evidence="2">
    <location>
        <begin position="256"/>
        <end position="278"/>
    </location>
</feature>
<comment type="caution">
    <text evidence="3">The sequence shown here is derived from an EMBL/GenBank/DDBJ whole genome shotgun (WGS) entry which is preliminary data.</text>
</comment>
<gene>
    <name evidence="3" type="ORF">PCOR1329_LOCUS32384</name>
</gene>
<name>A0ABN9ST71_9DINO</name>
<keyword evidence="2" id="KW-1133">Transmembrane helix</keyword>
<feature type="compositionally biased region" description="Basic and acidic residues" evidence="1">
    <location>
        <begin position="24"/>
        <end position="106"/>
    </location>
</feature>
<sequence length="376" mass="42213">MIWVQARPPRWGSYAEGGEDDLGDFARQRERQAEFERQQAREEFDRIMAENQRRWAEERRAREQEERARAEARRRDQESRQRERERQEEESSQRFRREREEYERWRQRNAAPPPRPPPSYAYFRPGVSDALRSLGLPPGPVPPVADIKNRDRQAEATAEFQRVKQAFDLLVSREHGVRKEARTTACKCQCHVQSATLHVPYAHELAALQSEPLIVLGRLTRFLDWLGSLPFQGALALAAGTAGMLAVVGPSSFARLFLALWGSTVAALLAGAAFALLVDRTAGGGNLGSFTDAVVTLVQGGEGRGSDLVGCLVWLVLTVLGIVRWATSFECALYALLDEVKMDADGTLLIDDRDNLRLPLVDSAHKEVANGRSARR</sequence>
<evidence type="ECO:0000256" key="1">
    <source>
        <dbReference type="SAM" id="MobiDB-lite"/>
    </source>
</evidence>
<reference evidence="3" key="1">
    <citation type="submission" date="2023-10" db="EMBL/GenBank/DDBJ databases">
        <authorList>
            <person name="Chen Y."/>
            <person name="Shah S."/>
            <person name="Dougan E. K."/>
            <person name="Thang M."/>
            <person name="Chan C."/>
        </authorList>
    </citation>
    <scope>NUCLEOTIDE SEQUENCE [LARGE SCALE GENOMIC DNA]</scope>
</reference>
<feature type="transmembrane region" description="Helical" evidence="2">
    <location>
        <begin position="312"/>
        <end position="337"/>
    </location>
</feature>